<proteinExistence type="predicted"/>
<reference evidence="2" key="1">
    <citation type="submission" date="2019-07" db="EMBL/GenBank/DDBJ databases">
        <title>Chitinimonas sp. nov., isolated from Ny-Alesund, arctica soil.</title>
        <authorList>
            <person name="Xu Q."/>
            <person name="Peng F."/>
        </authorList>
    </citation>
    <scope>NUCLEOTIDE SEQUENCE [LARGE SCALE GENOMIC DNA]</scope>
    <source>
        <strain evidence="2">R3-44</strain>
    </source>
</reference>
<protein>
    <submittedName>
        <fullName evidence="1">Uncharacterized protein</fullName>
    </submittedName>
</protein>
<organism evidence="1 2">
    <name type="scientific">Chitinimonas arctica</name>
    <dbReference type="NCBI Taxonomy" id="2594795"/>
    <lineage>
        <taxon>Bacteria</taxon>
        <taxon>Pseudomonadati</taxon>
        <taxon>Pseudomonadota</taxon>
        <taxon>Betaproteobacteria</taxon>
        <taxon>Neisseriales</taxon>
        <taxon>Chitinibacteraceae</taxon>
        <taxon>Chitinimonas</taxon>
    </lineage>
</organism>
<dbReference type="RefSeq" id="WP_144280104.1">
    <property type="nucleotide sequence ID" value="NZ_CP041730.1"/>
</dbReference>
<accession>A0A516SKN3</accession>
<gene>
    <name evidence="1" type="ORF">FNU76_21505</name>
</gene>
<dbReference type="OrthoDB" id="8590981at2"/>
<evidence type="ECO:0000313" key="2">
    <source>
        <dbReference type="Proteomes" id="UP000317550"/>
    </source>
</evidence>
<evidence type="ECO:0000313" key="1">
    <source>
        <dbReference type="EMBL" id="QDQ28721.1"/>
    </source>
</evidence>
<dbReference type="Proteomes" id="UP000317550">
    <property type="component" value="Chromosome"/>
</dbReference>
<dbReference type="EMBL" id="CP041730">
    <property type="protein sequence ID" value="QDQ28721.1"/>
    <property type="molecule type" value="Genomic_DNA"/>
</dbReference>
<dbReference type="AlphaFoldDB" id="A0A516SKN3"/>
<dbReference type="KEGG" id="cari:FNU76_21505"/>
<name>A0A516SKN3_9NEIS</name>
<keyword evidence="2" id="KW-1185">Reference proteome</keyword>
<sequence>MNWVLLNTPATLAARLRRQGRHICHVPVDATLEAAQALPSPRLWLRADGPAPQLDSEDLLLDGCRSGQHPHPRTLSLVWQDSPFAVEHGFLLAVGGDRALLQAAQPMLDALAPTAGAWLHAGGRGAPDFLTEILTDIGCGLSGLAGLMPTVLAGGYAPLLHSQQLLLTRLAAKAEAYLAASHGETCPAEQSLPPLFAYTPPNALPQDTPARKLACLLVWLNAHGREKTTP</sequence>